<dbReference type="Gene3D" id="3.30.450.40">
    <property type="match status" value="1"/>
</dbReference>
<dbReference type="RefSeq" id="WP_136960605.1">
    <property type="nucleotide sequence ID" value="NZ_CP039690.1"/>
</dbReference>
<keyword evidence="11" id="KW-0902">Two-component regulatory system</keyword>
<dbReference type="Gene3D" id="3.30.565.10">
    <property type="entry name" value="Histidine kinase-like ATPase, C-terminal domain"/>
    <property type="match status" value="1"/>
</dbReference>
<dbReference type="PRINTS" id="PR00344">
    <property type="entry name" value="BCTRLSENSOR"/>
</dbReference>
<keyword evidence="16" id="KW-1185">Reference proteome</keyword>
<evidence type="ECO:0000256" key="2">
    <source>
        <dbReference type="ARBA" id="ARBA00004141"/>
    </source>
</evidence>
<reference evidence="15 16" key="1">
    <citation type="submission" date="2019-04" db="EMBL/GenBank/DDBJ databases">
        <title>Phreatobacter aquaticus sp. nov.</title>
        <authorList>
            <person name="Choi A."/>
        </authorList>
    </citation>
    <scope>NUCLEOTIDE SEQUENCE [LARGE SCALE GENOMIC DNA]</scope>
    <source>
        <strain evidence="15 16">KCTC 52518</strain>
    </source>
</reference>
<dbReference type="InterPro" id="IPR003852">
    <property type="entry name" value="Sig_transdc_His_kinase_KdpD_N"/>
</dbReference>
<feature type="transmembrane region" description="Helical" evidence="13">
    <location>
        <begin position="427"/>
        <end position="454"/>
    </location>
</feature>
<dbReference type="SMART" id="SM00387">
    <property type="entry name" value="HATPase_c"/>
    <property type="match status" value="1"/>
</dbReference>
<dbReference type="Gene3D" id="3.40.50.620">
    <property type="entry name" value="HUPs"/>
    <property type="match status" value="1"/>
</dbReference>
<comment type="catalytic activity">
    <reaction evidence="1">
        <text>ATP + protein L-histidine = ADP + protein N-phospho-L-histidine.</text>
        <dbReference type="EC" id="2.7.13.3"/>
    </reaction>
</comment>
<keyword evidence="10 13" id="KW-1133">Transmembrane helix</keyword>
<dbReference type="SUPFAM" id="SSF55781">
    <property type="entry name" value="GAF domain-like"/>
    <property type="match status" value="1"/>
</dbReference>
<dbReference type="InterPro" id="IPR005467">
    <property type="entry name" value="His_kinase_dom"/>
</dbReference>
<evidence type="ECO:0000256" key="4">
    <source>
        <dbReference type="ARBA" id="ARBA00022553"/>
    </source>
</evidence>
<gene>
    <name evidence="15" type="ORF">E8M01_13615</name>
</gene>
<dbReference type="InterPro" id="IPR036890">
    <property type="entry name" value="HATPase_C_sf"/>
</dbReference>
<dbReference type="Pfam" id="PF13493">
    <property type="entry name" value="DUF4118"/>
    <property type="match status" value="1"/>
</dbReference>
<dbReference type="Pfam" id="PF02702">
    <property type="entry name" value="KdpD"/>
    <property type="match status" value="1"/>
</dbReference>
<keyword evidence="9" id="KW-0067">ATP-binding</keyword>
<dbReference type="Gene3D" id="1.20.120.620">
    <property type="entry name" value="Backbone structure of the membrane domain of e. Coli histidine kinase receptor kdpd"/>
    <property type="match status" value="1"/>
</dbReference>
<dbReference type="InterPro" id="IPR036097">
    <property type="entry name" value="HisK_dim/P_sf"/>
</dbReference>
<feature type="transmembrane region" description="Helical" evidence="13">
    <location>
        <begin position="474"/>
        <end position="494"/>
    </location>
</feature>
<dbReference type="InterPro" id="IPR038318">
    <property type="entry name" value="KdpD_sf"/>
</dbReference>
<evidence type="ECO:0000256" key="9">
    <source>
        <dbReference type="ARBA" id="ARBA00022840"/>
    </source>
</evidence>
<evidence type="ECO:0000256" key="11">
    <source>
        <dbReference type="ARBA" id="ARBA00023012"/>
    </source>
</evidence>
<keyword evidence="4" id="KW-0597">Phosphoprotein</keyword>
<dbReference type="InterPro" id="IPR004358">
    <property type="entry name" value="Sig_transdc_His_kin-like_C"/>
</dbReference>
<evidence type="ECO:0000256" key="7">
    <source>
        <dbReference type="ARBA" id="ARBA00022741"/>
    </source>
</evidence>
<proteinExistence type="predicted"/>
<dbReference type="Pfam" id="PF02518">
    <property type="entry name" value="HATPase_c"/>
    <property type="match status" value="1"/>
</dbReference>
<keyword evidence="12 13" id="KW-0472">Membrane</keyword>
<dbReference type="PANTHER" id="PTHR45569">
    <property type="entry name" value="SENSOR PROTEIN KDPD"/>
    <property type="match status" value="1"/>
</dbReference>
<dbReference type="SUPFAM" id="SSF55874">
    <property type="entry name" value="ATPase domain of HSP90 chaperone/DNA topoisomerase II/histidine kinase"/>
    <property type="match status" value="1"/>
</dbReference>
<keyword evidence="5" id="KW-0808">Transferase</keyword>
<comment type="subcellular location">
    <subcellularLocation>
        <location evidence="2">Membrane</location>
        <topology evidence="2">Multi-pass membrane protein</topology>
    </subcellularLocation>
</comment>
<dbReference type="GO" id="GO:0000155">
    <property type="term" value="F:phosphorelay sensor kinase activity"/>
    <property type="evidence" value="ECO:0007669"/>
    <property type="project" value="InterPro"/>
</dbReference>
<evidence type="ECO:0000256" key="6">
    <source>
        <dbReference type="ARBA" id="ARBA00022692"/>
    </source>
</evidence>
<dbReference type="OrthoDB" id="9806130at2"/>
<dbReference type="GO" id="GO:0005886">
    <property type="term" value="C:plasma membrane"/>
    <property type="evidence" value="ECO:0007669"/>
    <property type="project" value="TreeGrafter"/>
</dbReference>
<dbReference type="GO" id="GO:0005737">
    <property type="term" value="C:cytoplasm"/>
    <property type="evidence" value="ECO:0007669"/>
    <property type="project" value="UniProtKB-ARBA"/>
</dbReference>
<dbReference type="GO" id="GO:0005524">
    <property type="term" value="F:ATP binding"/>
    <property type="evidence" value="ECO:0007669"/>
    <property type="project" value="UniProtKB-KW"/>
</dbReference>
<evidence type="ECO:0000256" key="5">
    <source>
        <dbReference type="ARBA" id="ARBA00022679"/>
    </source>
</evidence>
<dbReference type="Pfam" id="PF13492">
    <property type="entry name" value="GAF_3"/>
    <property type="match status" value="1"/>
</dbReference>
<dbReference type="InterPro" id="IPR003594">
    <property type="entry name" value="HATPase_dom"/>
</dbReference>
<dbReference type="SMART" id="SM00388">
    <property type="entry name" value="HisKA"/>
    <property type="match status" value="1"/>
</dbReference>
<dbReference type="Pfam" id="PF00512">
    <property type="entry name" value="HisKA"/>
    <property type="match status" value="1"/>
</dbReference>
<dbReference type="FunFam" id="3.40.50.300:FF:000483">
    <property type="entry name" value="Sensor histidine kinase KdpD"/>
    <property type="match status" value="1"/>
</dbReference>
<evidence type="ECO:0000313" key="15">
    <source>
        <dbReference type="EMBL" id="QCI65156.1"/>
    </source>
</evidence>
<dbReference type="CDD" id="cd00082">
    <property type="entry name" value="HisKA"/>
    <property type="match status" value="1"/>
</dbReference>
<dbReference type="InterPro" id="IPR025201">
    <property type="entry name" value="KdpD_TM"/>
</dbReference>
<evidence type="ECO:0000256" key="3">
    <source>
        <dbReference type="ARBA" id="ARBA00012438"/>
    </source>
</evidence>
<evidence type="ECO:0000256" key="13">
    <source>
        <dbReference type="SAM" id="Phobius"/>
    </source>
</evidence>
<dbReference type="PANTHER" id="PTHR45569:SF1">
    <property type="entry name" value="SENSOR PROTEIN KDPD"/>
    <property type="match status" value="1"/>
</dbReference>
<dbReference type="AlphaFoldDB" id="A0A4D7B615"/>
<sequence length="892" mass="96107">MAVDETNRPDPDALLALARKAGRGRLKIFLGASPGVGKTYAMLASGREQRAAGADVVAGLIETHGRRETEALVEGFEVIPRQLIVYRNRAVPEFDLDAALARRPALLLVDELAHTNVPGSRHPKRWMDVKELLAAGIDVWTTLNVQHLDSLNDVVLKITKVRVRETVPDRVFEEADEVVLVDLPPDELLKRLAEGKVYVQETATQAVQSFFKPQNLTALRELALRRTAETVDASLVERMRAGAIEGPWAAGERILALVGPDPLSPFVVRQAKRMADVMDAPWTVISVERPTDVLAEAKRRRLDETLQLAKDLGAETERLVGADIPSEVLRYARRENVTQIVVGRSTGGRIAVLFGRALAQELVRQAADISVHVVTATPEKQERPAARLLPRRLRAWPYLGSAALVGAAVLFGEVIGGNATMPNLSLVFLAAVVGAAVAFGRWPAIVASALSFLAYNFFFIEPIYTLTVAQPHELLALLVFLVVAVLVSTLAGRVRDQARIASDRMRATRRLYDFSRRISGIASLDEVAEAAASDMHGALARNVVILLARDGDIALTGMWPPVDELDAASMAAARWAHEHDEPAGSKTQTLPTAPWLFVPLKTPRARVGVIGISEASDGAPLDPEARSLFDTLAEQTAAAIERASLSREMGAVKAAAETERVRNTLLASISHDFRTPLASILGASTTLIAFGDKMAGTTRADMLTQIKEETEHLDRMVRDLLAITRLEAGGLELRRDWLDLKETANRVAIAARRRWPGRVIDVLAAGAPLVEADATLIEQALSNIVENALRHGGPEARVVLSVREAAGDAVIAVTDDGAGITAEALPHIFEKFASSGARDRRDGGESTGLGLAIAKGIVEAHGGTIQAESPVDGQGGTRLTIRLAKPAETKAS</sequence>
<dbReference type="EC" id="2.7.13.3" evidence="3"/>
<keyword evidence="6 13" id="KW-0812">Transmembrane</keyword>
<dbReference type="Proteomes" id="UP000298781">
    <property type="component" value="Chromosome"/>
</dbReference>
<evidence type="ECO:0000256" key="1">
    <source>
        <dbReference type="ARBA" id="ARBA00000085"/>
    </source>
</evidence>
<dbReference type="InterPro" id="IPR014729">
    <property type="entry name" value="Rossmann-like_a/b/a_fold"/>
</dbReference>
<dbReference type="InterPro" id="IPR029016">
    <property type="entry name" value="GAF-like_dom_sf"/>
</dbReference>
<accession>A0A4D7B615</accession>
<keyword evidence="7" id="KW-0547">Nucleotide-binding</keyword>
<evidence type="ECO:0000256" key="8">
    <source>
        <dbReference type="ARBA" id="ARBA00022777"/>
    </source>
</evidence>
<dbReference type="InterPro" id="IPR003018">
    <property type="entry name" value="GAF"/>
</dbReference>
<dbReference type="EMBL" id="CP039690">
    <property type="protein sequence ID" value="QCI65156.1"/>
    <property type="molecule type" value="Genomic_DNA"/>
</dbReference>
<feature type="transmembrane region" description="Helical" evidence="13">
    <location>
        <begin position="395"/>
        <end position="415"/>
    </location>
</feature>
<evidence type="ECO:0000313" key="16">
    <source>
        <dbReference type="Proteomes" id="UP000298781"/>
    </source>
</evidence>
<dbReference type="PROSITE" id="PS50109">
    <property type="entry name" value="HIS_KIN"/>
    <property type="match status" value="1"/>
</dbReference>
<dbReference type="InterPro" id="IPR003661">
    <property type="entry name" value="HisK_dim/P_dom"/>
</dbReference>
<dbReference type="SUPFAM" id="SSF47384">
    <property type="entry name" value="Homodimeric domain of signal transducing histidine kinase"/>
    <property type="match status" value="1"/>
</dbReference>
<dbReference type="SUPFAM" id="SSF52402">
    <property type="entry name" value="Adenine nucleotide alpha hydrolases-like"/>
    <property type="match status" value="1"/>
</dbReference>
<dbReference type="KEGG" id="pstg:E8M01_13615"/>
<dbReference type="InterPro" id="IPR027417">
    <property type="entry name" value="P-loop_NTPase"/>
</dbReference>
<dbReference type="Gene3D" id="3.40.50.300">
    <property type="entry name" value="P-loop containing nucleotide triphosphate hydrolases"/>
    <property type="match status" value="1"/>
</dbReference>
<evidence type="ECO:0000256" key="10">
    <source>
        <dbReference type="ARBA" id="ARBA00022989"/>
    </source>
</evidence>
<feature type="domain" description="Histidine kinase" evidence="14">
    <location>
        <begin position="668"/>
        <end position="887"/>
    </location>
</feature>
<organism evidence="15 16">
    <name type="scientific">Phreatobacter stygius</name>
    <dbReference type="NCBI Taxonomy" id="1940610"/>
    <lineage>
        <taxon>Bacteria</taxon>
        <taxon>Pseudomonadati</taxon>
        <taxon>Pseudomonadota</taxon>
        <taxon>Alphaproteobacteria</taxon>
        <taxon>Hyphomicrobiales</taxon>
        <taxon>Phreatobacteraceae</taxon>
        <taxon>Phreatobacter</taxon>
    </lineage>
</organism>
<evidence type="ECO:0000256" key="12">
    <source>
        <dbReference type="ARBA" id="ARBA00023136"/>
    </source>
</evidence>
<dbReference type="CDD" id="cd00075">
    <property type="entry name" value="HATPase"/>
    <property type="match status" value="1"/>
</dbReference>
<keyword evidence="8 15" id="KW-0418">Kinase</keyword>
<name>A0A4D7B615_9HYPH</name>
<protein>
    <recommendedName>
        <fullName evidence="3">histidine kinase</fullName>
        <ecNumber evidence="3">2.7.13.3</ecNumber>
    </recommendedName>
</protein>
<dbReference type="InterPro" id="IPR052023">
    <property type="entry name" value="Histidine_kinase_KdpD"/>
</dbReference>
<dbReference type="Gene3D" id="1.10.287.130">
    <property type="match status" value="1"/>
</dbReference>
<evidence type="ECO:0000259" key="14">
    <source>
        <dbReference type="PROSITE" id="PS50109"/>
    </source>
</evidence>